<keyword evidence="5" id="KW-0597">Phosphoprotein</keyword>
<proteinExistence type="inferred from homology"/>
<evidence type="ECO:0000256" key="1">
    <source>
        <dbReference type="ARBA" id="ARBA00000443"/>
    </source>
</evidence>
<gene>
    <name evidence="15" type="ORF">FJZ00_09200</name>
</gene>
<evidence type="ECO:0000256" key="7">
    <source>
        <dbReference type="ARBA" id="ARBA00022842"/>
    </source>
</evidence>
<dbReference type="Pfam" id="PF02879">
    <property type="entry name" value="PGM_PMM_II"/>
    <property type="match status" value="1"/>
</dbReference>
<evidence type="ECO:0000256" key="10">
    <source>
        <dbReference type="SAM" id="MobiDB-lite"/>
    </source>
</evidence>
<evidence type="ECO:0000259" key="11">
    <source>
        <dbReference type="Pfam" id="PF00408"/>
    </source>
</evidence>
<feature type="compositionally biased region" description="Basic and acidic residues" evidence="10">
    <location>
        <begin position="57"/>
        <end position="71"/>
    </location>
</feature>
<dbReference type="InterPro" id="IPR016055">
    <property type="entry name" value="A-D-PHexomutase_a/b/a-I/II/III"/>
</dbReference>
<dbReference type="Pfam" id="PF00408">
    <property type="entry name" value="PGM_PMM_IV"/>
    <property type="match status" value="1"/>
</dbReference>
<keyword evidence="8" id="KW-0413">Isomerase</keyword>
<dbReference type="Pfam" id="PF02878">
    <property type="entry name" value="PGM_PMM_I"/>
    <property type="match status" value="1"/>
</dbReference>
<evidence type="ECO:0000259" key="12">
    <source>
        <dbReference type="Pfam" id="PF02878"/>
    </source>
</evidence>
<feature type="domain" description="Alpha-D-phosphohexomutase alpha/beta/alpha" evidence="14">
    <location>
        <begin position="213"/>
        <end position="324"/>
    </location>
</feature>
<dbReference type="PANTHER" id="PTHR22573">
    <property type="entry name" value="PHOSPHOHEXOMUTASE FAMILY MEMBER"/>
    <property type="match status" value="1"/>
</dbReference>
<evidence type="ECO:0000256" key="3">
    <source>
        <dbReference type="ARBA" id="ARBA00010231"/>
    </source>
</evidence>
<comment type="cofactor">
    <cofactor evidence="2">
        <name>Mg(2+)</name>
        <dbReference type="ChEBI" id="CHEBI:18420"/>
    </cofactor>
</comment>
<dbReference type="PROSITE" id="PS00710">
    <property type="entry name" value="PGM_PMM"/>
    <property type="match status" value="1"/>
</dbReference>
<dbReference type="EC" id="5.4.2.2" evidence="4"/>
<dbReference type="Gene3D" id="3.30.310.50">
    <property type="entry name" value="Alpha-D-phosphohexomutase, C-terminal domain"/>
    <property type="match status" value="1"/>
</dbReference>
<evidence type="ECO:0000259" key="13">
    <source>
        <dbReference type="Pfam" id="PF02879"/>
    </source>
</evidence>
<dbReference type="PRINTS" id="PR00509">
    <property type="entry name" value="PGMPMM"/>
</dbReference>
<feature type="region of interest" description="Disordered" evidence="10">
    <location>
        <begin position="47"/>
        <end position="81"/>
    </location>
</feature>
<evidence type="ECO:0000256" key="8">
    <source>
        <dbReference type="ARBA" id="ARBA00023235"/>
    </source>
</evidence>
<protein>
    <recommendedName>
        <fullName evidence="4">phosphoglucomutase (alpha-D-glucose-1,6-bisphosphate-dependent)</fullName>
        <ecNumber evidence="4">5.4.2.2</ecNumber>
    </recommendedName>
</protein>
<dbReference type="EMBL" id="VGJX01000528">
    <property type="protein sequence ID" value="MBM3275317.1"/>
    <property type="molecule type" value="Genomic_DNA"/>
</dbReference>
<dbReference type="InterPro" id="IPR036900">
    <property type="entry name" value="A-D-PHexomutase_C_sf"/>
</dbReference>
<dbReference type="PANTHER" id="PTHR22573:SF2">
    <property type="entry name" value="PHOSPHOGLUCOMUTASE"/>
    <property type="match status" value="1"/>
</dbReference>
<keyword evidence="6 9" id="KW-0479">Metal-binding</keyword>
<evidence type="ECO:0000256" key="4">
    <source>
        <dbReference type="ARBA" id="ARBA00012728"/>
    </source>
</evidence>
<dbReference type="SUPFAM" id="SSF53738">
    <property type="entry name" value="Phosphoglucomutase, first 3 domains"/>
    <property type="match status" value="3"/>
</dbReference>
<comment type="similarity">
    <text evidence="3 9">Belongs to the phosphohexose mutase family.</text>
</comment>
<dbReference type="GO" id="GO:0005975">
    <property type="term" value="P:carbohydrate metabolic process"/>
    <property type="evidence" value="ECO:0007669"/>
    <property type="project" value="InterPro"/>
</dbReference>
<dbReference type="InterPro" id="IPR005844">
    <property type="entry name" value="A-D-PHexomutase_a/b/a-I"/>
</dbReference>
<dbReference type="GO" id="GO:0005829">
    <property type="term" value="C:cytosol"/>
    <property type="evidence" value="ECO:0007669"/>
    <property type="project" value="TreeGrafter"/>
</dbReference>
<evidence type="ECO:0000259" key="14">
    <source>
        <dbReference type="Pfam" id="PF02880"/>
    </source>
</evidence>
<evidence type="ECO:0000256" key="2">
    <source>
        <dbReference type="ARBA" id="ARBA00001946"/>
    </source>
</evidence>
<dbReference type="InterPro" id="IPR005843">
    <property type="entry name" value="A-D-PHexomutase_C"/>
</dbReference>
<comment type="catalytic activity">
    <reaction evidence="1">
        <text>alpha-D-glucose 1-phosphate = alpha-D-glucose 6-phosphate</text>
        <dbReference type="Rhea" id="RHEA:23536"/>
        <dbReference type="ChEBI" id="CHEBI:58225"/>
        <dbReference type="ChEBI" id="CHEBI:58601"/>
        <dbReference type="EC" id="5.4.2.2"/>
    </reaction>
</comment>
<dbReference type="SUPFAM" id="SSF55957">
    <property type="entry name" value="Phosphoglucomutase, C-terminal domain"/>
    <property type="match status" value="1"/>
</dbReference>
<feature type="domain" description="Alpha-D-phosphohexomutase C-terminal" evidence="11">
    <location>
        <begin position="357"/>
        <end position="408"/>
    </location>
</feature>
<name>A0A937X5T9_9BACT</name>
<dbReference type="GO" id="GO:0000287">
    <property type="term" value="F:magnesium ion binding"/>
    <property type="evidence" value="ECO:0007669"/>
    <property type="project" value="InterPro"/>
</dbReference>
<organism evidence="15 16">
    <name type="scientific">Candidatus Tanganyikabacteria bacterium</name>
    <dbReference type="NCBI Taxonomy" id="2961651"/>
    <lineage>
        <taxon>Bacteria</taxon>
        <taxon>Bacillati</taxon>
        <taxon>Candidatus Sericytochromatia</taxon>
        <taxon>Candidatus Tanganyikabacteria</taxon>
    </lineage>
</organism>
<dbReference type="InterPro" id="IPR045244">
    <property type="entry name" value="PGM"/>
</dbReference>
<evidence type="ECO:0000256" key="6">
    <source>
        <dbReference type="ARBA" id="ARBA00022723"/>
    </source>
</evidence>
<dbReference type="Gene3D" id="3.40.120.10">
    <property type="entry name" value="Alpha-D-Glucose-1,6-Bisphosphate, subunit A, domain 3"/>
    <property type="match status" value="3"/>
</dbReference>
<dbReference type="GO" id="GO:0004614">
    <property type="term" value="F:phosphoglucomutase activity"/>
    <property type="evidence" value="ECO:0007669"/>
    <property type="project" value="UniProtKB-EC"/>
</dbReference>
<dbReference type="AlphaFoldDB" id="A0A937X5T9"/>
<dbReference type="InterPro" id="IPR005845">
    <property type="entry name" value="A-D-PHexomutase_a/b/a-II"/>
</dbReference>
<accession>A0A937X5T9</accession>
<dbReference type="Proteomes" id="UP000703893">
    <property type="component" value="Unassembled WGS sequence"/>
</dbReference>
<sequence length="425" mass="46446">MLSRSVATTPNYSWAVKQQGAQAGFVITASHNPAEYSGFKVKAAFGGSAPSSDTDDIERRLGPSEAVRREGGGQIETFDPRPPYLDQLRGLVDVESMRNRLAPRRGVTTGLRWPDLFVVIDAMHGAGAGYFSELFGYPRPQTDLSPPQFMAEARTARDPLFGGVNPEPIAPHLGSLVDVVKREAARYPMSMGLAFDGDADRIGAVDSSGVFINSHQILALILRHLVETKGWSGGVVKTFSTSRLVEKLASSYELPVHEVPIGFKYICELILREDILIGGEESGGIGIKNHIPERDGLLCALLLMEIALTRGKGLAAQIAELHERFGPHHYDRIDLNLRDRTAMTDLLTKLEATPPRDVDGVRVTDVQTLDGVKLVFEDGAWLLFRGSGTEPVLRIYAEAPDPEEVKRLLRFGRELAKDAGRPIGS</sequence>
<feature type="domain" description="Alpha-D-phosphohexomutase alpha/beta/alpha" evidence="12">
    <location>
        <begin position="6"/>
        <end position="61"/>
    </location>
</feature>
<evidence type="ECO:0000313" key="15">
    <source>
        <dbReference type="EMBL" id="MBM3275317.1"/>
    </source>
</evidence>
<dbReference type="InterPro" id="IPR005846">
    <property type="entry name" value="A-D-PHexomutase_a/b/a-III"/>
</dbReference>
<dbReference type="InterPro" id="IPR016066">
    <property type="entry name" value="A-D-PHexomutase_CS"/>
</dbReference>
<feature type="domain" description="Alpha-D-phosphohexomutase alpha/beta/alpha" evidence="13">
    <location>
        <begin position="115"/>
        <end position="209"/>
    </location>
</feature>
<evidence type="ECO:0000256" key="5">
    <source>
        <dbReference type="ARBA" id="ARBA00022553"/>
    </source>
</evidence>
<comment type="caution">
    <text evidence="15">The sequence shown here is derived from an EMBL/GenBank/DDBJ whole genome shotgun (WGS) entry which is preliminary data.</text>
</comment>
<reference evidence="15 16" key="1">
    <citation type="submission" date="2019-03" db="EMBL/GenBank/DDBJ databases">
        <title>Lake Tanganyika Metagenome-Assembled Genomes (MAGs).</title>
        <authorList>
            <person name="Tran P."/>
        </authorList>
    </citation>
    <scope>NUCLEOTIDE SEQUENCE [LARGE SCALE GENOMIC DNA]</scope>
    <source>
        <strain evidence="15">K_DeepCast_65m_m2_236</strain>
    </source>
</reference>
<evidence type="ECO:0000313" key="16">
    <source>
        <dbReference type="Proteomes" id="UP000703893"/>
    </source>
</evidence>
<dbReference type="Pfam" id="PF02880">
    <property type="entry name" value="PGM_PMM_III"/>
    <property type="match status" value="1"/>
</dbReference>
<dbReference type="InterPro" id="IPR005841">
    <property type="entry name" value="Alpha-D-phosphohexomutase_SF"/>
</dbReference>
<keyword evidence="7 9" id="KW-0460">Magnesium</keyword>
<evidence type="ECO:0000256" key="9">
    <source>
        <dbReference type="RuleBase" id="RU004326"/>
    </source>
</evidence>